<comment type="catalytic activity">
    <reaction evidence="4">
        <text>5-amino-1-(5-phospho-beta-D-ribosyl)imidazole + hydrogencarbonate + ATP = 5-carboxyamino-1-(5-phospho-D-ribosyl)imidazole + ADP + phosphate + 2 H(+)</text>
        <dbReference type="Rhea" id="RHEA:19317"/>
        <dbReference type="ChEBI" id="CHEBI:15378"/>
        <dbReference type="ChEBI" id="CHEBI:17544"/>
        <dbReference type="ChEBI" id="CHEBI:30616"/>
        <dbReference type="ChEBI" id="CHEBI:43474"/>
        <dbReference type="ChEBI" id="CHEBI:58730"/>
        <dbReference type="ChEBI" id="CHEBI:137981"/>
        <dbReference type="ChEBI" id="CHEBI:456216"/>
        <dbReference type="EC" id="6.3.4.18"/>
    </reaction>
</comment>
<proteinExistence type="inferred from homology"/>
<dbReference type="Pfam" id="PF17769">
    <property type="entry name" value="PurK_C"/>
    <property type="match status" value="1"/>
</dbReference>
<feature type="binding site" evidence="4">
    <location>
        <begin position="259"/>
        <end position="260"/>
    </location>
    <ligand>
        <name>ATP</name>
        <dbReference type="ChEBI" id="CHEBI:30616"/>
    </ligand>
</feature>
<evidence type="ECO:0000259" key="5">
    <source>
        <dbReference type="PROSITE" id="PS50975"/>
    </source>
</evidence>
<keyword evidence="1 4" id="KW-0547">Nucleotide-binding</keyword>
<feature type="domain" description="ATP-grasp" evidence="5">
    <location>
        <begin position="105"/>
        <end position="289"/>
    </location>
</feature>
<dbReference type="GO" id="GO:0034028">
    <property type="term" value="F:5-(carboxyamino)imidazole ribonucleotide synthase activity"/>
    <property type="evidence" value="ECO:0007669"/>
    <property type="project" value="UniProtKB-UniRule"/>
</dbReference>
<dbReference type="Pfam" id="PF22660">
    <property type="entry name" value="RS_preATP-grasp-like"/>
    <property type="match status" value="1"/>
</dbReference>
<evidence type="ECO:0000256" key="4">
    <source>
        <dbReference type="HAMAP-Rule" id="MF_01928"/>
    </source>
</evidence>
<evidence type="ECO:0000256" key="3">
    <source>
        <dbReference type="ARBA" id="ARBA00022840"/>
    </source>
</evidence>
<dbReference type="PANTHER" id="PTHR11609:SF5">
    <property type="entry name" value="PHOSPHORIBOSYLAMINOIMIDAZOLE CARBOXYLASE"/>
    <property type="match status" value="1"/>
</dbReference>
<organism evidence="6 7">
    <name type="scientific">Ferrimonas sediminicola</name>
    <dbReference type="NCBI Taxonomy" id="2569538"/>
    <lineage>
        <taxon>Bacteria</taxon>
        <taxon>Pseudomonadati</taxon>
        <taxon>Pseudomonadota</taxon>
        <taxon>Gammaproteobacteria</taxon>
        <taxon>Alteromonadales</taxon>
        <taxon>Ferrimonadaceae</taxon>
        <taxon>Ferrimonas</taxon>
    </lineage>
</organism>
<evidence type="ECO:0000256" key="2">
    <source>
        <dbReference type="ARBA" id="ARBA00022755"/>
    </source>
</evidence>
<comment type="function">
    <text evidence="4">Catalyzes the ATP-dependent conversion of 5-aminoimidazole ribonucleotide (AIR) and HCO(3)(-) to N5-carboxyaminoimidazole ribonucleotide (N5-CAIR).</text>
</comment>
<dbReference type="InterPro" id="IPR054350">
    <property type="entry name" value="PurT/PurK_preATP-grasp"/>
</dbReference>
<dbReference type="NCBIfam" id="NF004679">
    <property type="entry name" value="PRK06019.1-5"/>
    <property type="match status" value="1"/>
</dbReference>
<dbReference type="InterPro" id="IPR011054">
    <property type="entry name" value="Rudment_hybrid_motif"/>
</dbReference>
<dbReference type="InterPro" id="IPR013815">
    <property type="entry name" value="ATP_grasp_subdomain_1"/>
</dbReference>
<comment type="caution">
    <text evidence="6">The sequence shown here is derived from an EMBL/GenBank/DDBJ whole genome shotgun (WGS) entry which is preliminary data.</text>
</comment>
<dbReference type="AlphaFoldDB" id="A0A4U1BCT8"/>
<feature type="binding site" evidence="4">
    <location>
        <begin position="174"/>
        <end position="177"/>
    </location>
    <ligand>
        <name>ATP</name>
        <dbReference type="ChEBI" id="CHEBI:30616"/>
    </ligand>
</feature>
<dbReference type="PANTHER" id="PTHR11609">
    <property type="entry name" value="PURINE BIOSYNTHESIS PROTEIN 6/7, PUR6/7"/>
    <property type="match status" value="1"/>
</dbReference>
<sequence length="376" mass="40816">MRVAIIGCGQLARMLALAGIARGLEFSFLAMEGEECTPVQGLGPVVRFGEGRDLSRLYAELGEPQVMTVEREQLPLSLLRALDRLAPVHPSPDAVAICQHRRKEKSFLGGLGLPTAPWRLVDADTDLMALAGELGWPLFVKSCEQGYDGKNQWCLTEHSTATPPLPAGNAYIAEGVIRFDRELSLVAVRGRDGQMAYYPLTENRHHQGILHCSVAPAPALSPGLQGVAQEMATTLMTAMGYVGVLTLELFQVGNRLIINELAPRVHNSGHWTQDGSQTCQFDNHLRAITGAALGSTSTRGGGASAMINLLGMASPQSLPSANTRLHWYHKPVRPGRKQGHINLVGADRAQVEGEMTRLLKRLYPGIHRRLQQPVAP</sequence>
<protein>
    <recommendedName>
        <fullName evidence="4">N5-carboxyaminoimidazole ribonucleotide synthase</fullName>
        <shortName evidence="4">N5-CAIR synthase</shortName>
        <ecNumber evidence="4">6.3.4.18</ecNumber>
    </recommendedName>
    <alternativeName>
        <fullName evidence="4">5-(carboxyamino)imidazole ribonucleotide synthetase</fullName>
    </alternativeName>
</protein>
<feature type="binding site" evidence="4">
    <location>
        <position position="141"/>
    </location>
    <ligand>
        <name>ATP</name>
        <dbReference type="ChEBI" id="CHEBI:30616"/>
    </ligand>
</feature>
<comment type="caution">
    <text evidence="4">Lacks conserved residue(s) required for the propagation of feature annotation.</text>
</comment>
<comment type="subunit">
    <text evidence="4">Homodimer.</text>
</comment>
<dbReference type="Gene3D" id="3.30.470.20">
    <property type="entry name" value="ATP-grasp fold, B domain"/>
    <property type="match status" value="1"/>
</dbReference>
<dbReference type="Gene3D" id="3.30.1490.20">
    <property type="entry name" value="ATP-grasp fold, A domain"/>
    <property type="match status" value="1"/>
</dbReference>
<dbReference type="UniPathway" id="UPA00074">
    <property type="reaction ID" value="UER00942"/>
</dbReference>
<keyword evidence="3 4" id="KW-0067">ATP-binding</keyword>
<gene>
    <name evidence="4" type="primary">purK</name>
    <name evidence="6" type="ORF">FCL40_12465</name>
</gene>
<dbReference type="GO" id="GO:0005829">
    <property type="term" value="C:cytosol"/>
    <property type="evidence" value="ECO:0007669"/>
    <property type="project" value="TreeGrafter"/>
</dbReference>
<feature type="binding site" evidence="4">
    <location>
        <position position="205"/>
    </location>
    <ligand>
        <name>ATP</name>
        <dbReference type="ChEBI" id="CHEBI:30616"/>
    </ligand>
</feature>
<dbReference type="GO" id="GO:0046872">
    <property type="term" value="F:metal ion binding"/>
    <property type="evidence" value="ECO:0007669"/>
    <property type="project" value="InterPro"/>
</dbReference>
<dbReference type="Pfam" id="PF02222">
    <property type="entry name" value="ATP-grasp"/>
    <property type="match status" value="1"/>
</dbReference>
<name>A0A4U1BCT8_9GAMM</name>
<dbReference type="GO" id="GO:0006189">
    <property type="term" value="P:'de novo' IMP biosynthetic process"/>
    <property type="evidence" value="ECO:0007669"/>
    <property type="project" value="UniProtKB-UniRule"/>
</dbReference>
<dbReference type="RefSeq" id="WP_136853628.1">
    <property type="nucleotide sequence ID" value="NZ_SWCI01000007.1"/>
</dbReference>
<dbReference type="GO" id="GO:0005524">
    <property type="term" value="F:ATP binding"/>
    <property type="evidence" value="ECO:0007669"/>
    <property type="project" value="UniProtKB-UniRule"/>
</dbReference>
<dbReference type="Gene3D" id="3.40.50.20">
    <property type="match status" value="1"/>
</dbReference>
<dbReference type="InterPro" id="IPR016185">
    <property type="entry name" value="PreATP-grasp_dom_sf"/>
</dbReference>
<keyword evidence="7" id="KW-1185">Reference proteome</keyword>
<dbReference type="InterPro" id="IPR040686">
    <property type="entry name" value="PurK_C"/>
</dbReference>
<dbReference type="SUPFAM" id="SSF51246">
    <property type="entry name" value="Rudiment single hybrid motif"/>
    <property type="match status" value="1"/>
</dbReference>
<dbReference type="EMBL" id="SWCI01000007">
    <property type="protein sequence ID" value="TKB48517.1"/>
    <property type="molecule type" value="Genomic_DNA"/>
</dbReference>
<dbReference type="InterPro" id="IPR005875">
    <property type="entry name" value="PurK"/>
</dbReference>
<dbReference type="SUPFAM" id="SSF56059">
    <property type="entry name" value="Glutathione synthetase ATP-binding domain-like"/>
    <property type="match status" value="1"/>
</dbReference>
<comment type="similarity">
    <text evidence="4">Belongs to the PurK/PurT family.</text>
</comment>
<evidence type="ECO:0000256" key="1">
    <source>
        <dbReference type="ARBA" id="ARBA00022741"/>
    </source>
</evidence>
<dbReference type="EC" id="6.3.4.18" evidence="4"/>
<dbReference type="SUPFAM" id="SSF52440">
    <property type="entry name" value="PreATP-grasp domain"/>
    <property type="match status" value="1"/>
</dbReference>
<dbReference type="InterPro" id="IPR011761">
    <property type="entry name" value="ATP-grasp"/>
</dbReference>
<keyword evidence="2 4" id="KW-0658">Purine biosynthesis</keyword>
<keyword evidence="4 6" id="KW-0436">Ligase</keyword>
<dbReference type="OrthoDB" id="9804625at2"/>
<reference evidence="6 7" key="1">
    <citation type="submission" date="2019-04" db="EMBL/GenBank/DDBJ databases">
        <authorList>
            <person name="Hwang J.C."/>
        </authorList>
    </citation>
    <scope>NUCLEOTIDE SEQUENCE [LARGE SCALE GENOMIC DNA]</scope>
    <source>
        <strain evidence="6 7">IMCC35001</strain>
    </source>
</reference>
<dbReference type="GO" id="GO:0004638">
    <property type="term" value="F:phosphoribosylaminoimidazole carboxylase activity"/>
    <property type="evidence" value="ECO:0007669"/>
    <property type="project" value="InterPro"/>
</dbReference>
<dbReference type="InterPro" id="IPR003135">
    <property type="entry name" value="ATP-grasp_carboxylate-amine"/>
</dbReference>
<dbReference type="PROSITE" id="PS50975">
    <property type="entry name" value="ATP_GRASP"/>
    <property type="match status" value="1"/>
</dbReference>
<evidence type="ECO:0000313" key="7">
    <source>
        <dbReference type="Proteomes" id="UP000305674"/>
    </source>
</evidence>
<accession>A0A4U1BCT8</accession>
<feature type="binding site" evidence="4">
    <location>
        <position position="182"/>
    </location>
    <ligand>
        <name>ATP</name>
        <dbReference type="ChEBI" id="CHEBI:30616"/>
    </ligand>
</feature>
<feature type="binding site" evidence="4">
    <location>
        <position position="101"/>
    </location>
    <ligand>
        <name>ATP</name>
        <dbReference type="ChEBI" id="CHEBI:30616"/>
    </ligand>
</feature>
<dbReference type="HAMAP" id="MF_01928">
    <property type="entry name" value="PurK"/>
    <property type="match status" value="1"/>
</dbReference>
<evidence type="ECO:0000313" key="6">
    <source>
        <dbReference type="EMBL" id="TKB48517.1"/>
    </source>
</evidence>
<dbReference type="Proteomes" id="UP000305674">
    <property type="component" value="Unassembled WGS sequence"/>
</dbReference>
<comment type="pathway">
    <text evidence="4">Purine metabolism; IMP biosynthesis via de novo pathway; 5-amino-1-(5-phospho-D-ribosyl)imidazole-4-carboxylate from 5-amino-1-(5-phospho-D-ribosyl)imidazole (N5-CAIR route): step 1/2.</text>
</comment>